<keyword evidence="1" id="KW-0808">Transferase</keyword>
<dbReference type="AlphaFoldDB" id="A0A9N7N2W4"/>
<dbReference type="GO" id="GO:0003964">
    <property type="term" value="F:RNA-directed DNA polymerase activity"/>
    <property type="evidence" value="ECO:0007669"/>
    <property type="project" value="UniProtKB-KW"/>
</dbReference>
<name>A0A9N7N2W4_STRHE</name>
<evidence type="ECO:0000313" key="2">
    <source>
        <dbReference type="Proteomes" id="UP001153555"/>
    </source>
</evidence>
<sequence length="126" mass="14173">MASSVGFERVDNLGKYLGMPIIHGRATHDTYANVLHKAESRLSGWKSSTLSLSGRATLIQSVVSTLPYFTMQWLPSSVCAGIDIDRRCRRFLWGSTDNQRKIHLVRWEELCQPKVEAVLGLKINAK</sequence>
<proteinExistence type="predicted"/>
<dbReference type="PANTHER" id="PTHR33116:SF78">
    <property type="entry name" value="OS12G0587133 PROTEIN"/>
    <property type="match status" value="1"/>
</dbReference>
<dbReference type="EMBL" id="CACSLK010026072">
    <property type="protein sequence ID" value="CAA0825524.1"/>
    <property type="molecule type" value="Genomic_DNA"/>
</dbReference>
<reference evidence="1" key="1">
    <citation type="submission" date="2019-12" db="EMBL/GenBank/DDBJ databases">
        <authorList>
            <person name="Scholes J."/>
        </authorList>
    </citation>
    <scope>NUCLEOTIDE SEQUENCE</scope>
</reference>
<keyword evidence="1" id="KW-0548">Nucleotidyltransferase</keyword>
<comment type="caution">
    <text evidence="1">The sequence shown here is derived from an EMBL/GenBank/DDBJ whole genome shotgun (WGS) entry which is preliminary data.</text>
</comment>
<dbReference type="PANTHER" id="PTHR33116">
    <property type="entry name" value="REVERSE TRANSCRIPTASE ZINC-BINDING DOMAIN-CONTAINING PROTEIN-RELATED-RELATED"/>
    <property type="match status" value="1"/>
</dbReference>
<organism evidence="1 2">
    <name type="scientific">Striga hermonthica</name>
    <name type="common">Purple witchweed</name>
    <name type="synonym">Buchnera hermonthica</name>
    <dbReference type="NCBI Taxonomy" id="68872"/>
    <lineage>
        <taxon>Eukaryota</taxon>
        <taxon>Viridiplantae</taxon>
        <taxon>Streptophyta</taxon>
        <taxon>Embryophyta</taxon>
        <taxon>Tracheophyta</taxon>
        <taxon>Spermatophyta</taxon>
        <taxon>Magnoliopsida</taxon>
        <taxon>eudicotyledons</taxon>
        <taxon>Gunneridae</taxon>
        <taxon>Pentapetalae</taxon>
        <taxon>asterids</taxon>
        <taxon>lamiids</taxon>
        <taxon>Lamiales</taxon>
        <taxon>Orobanchaceae</taxon>
        <taxon>Buchnereae</taxon>
        <taxon>Striga</taxon>
    </lineage>
</organism>
<accession>A0A9N7N2W4</accession>
<dbReference type="Proteomes" id="UP001153555">
    <property type="component" value="Unassembled WGS sequence"/>
</dbReference>
<protein>
    <submittedName>
        <fullName evidence="1">RNA-directed DNA polymerase (Reverse transcriptase)-related family protein</fullName>
    </submittedName>
</protein>
<evidence type="ECO:0000313" key="1">
    <source>
        <dbReference type="EMBL" id="CAA0825524.1"/>
    </source>
</evidence>
<gene>
    <name evidence="1" type="ORF">SHERM_22299</name>
</gene>
<keyword evidence="2" id="KW-1185">Reference proteome</keyword>
<keyword evidence="1" id="KW-0695">RNA-directed DNA polymerase</keyword>
<dbReference type="OrthoDB" id="1938625at2759"/>